<gene>
    <name evidence="3" type="ORF">LPJ64_002392</name>
</gene>
<evidence type="ECO:0000313" key="3">
    <source>
        <dbReference type="EMBL" id="KAJ1646112.1"/>
    </source>
</evidence>
<proteinExistence type="predicted"/>
<feature type="region of interest" description="Disordered" evidence="1">
    <location>
        <begin position="1120"/>
        <end position="1158"/>
    </location>
</feature>
<dbReference type="GO" id="GO:0031124">
    <property type="term" value="P:mRNA 3'-end processing"/>
    <property type="evidence" value="ECO:0007669"/>
    <property type="project" value="TreeGrafter"/>
</dbReference>
<feature type="non-terminal residue" evidence="3">
    <location>
        <position position="1158"/>
    </location>
</feature>
<feature type="compositionally biased region" description="Basic and acidic residues" evidence="1">
    <location>
        <begin position="756"/>
        <end position="770"/>
    </location>
</feature>
<dbReference type="GO" id="GO:0000993">
    <property type="term" value="F:RNA polymerase II complex binding"/>
    <property type="evidence" value="ECO:0007669"/>
    <property type="project" value="TreeGrafter"/>
</dbReference>
<feature type="region of interest" description="Disordered" evidence="1">
    <location>
        <begin position="756"/>
        <end position="852"/>
    </location>
</feature>
<comment type="caution">
    <text evidence="3">The sequence shown here is derived from an EMBL/GenBank/DDBJ whole genome shotgun (WGS) entry which is preliminary data.</text>
</comment>
<feature type="compositionally biased region" description="Polar residues" evidence="1">
    <location>
        <begin position="451"/>
        <end position="466"/>
    </location>
</feature>
<name>A0A9W7XN48_9FUNG</name>
<dbReference type="PANTHER" id="PTHR12460">
    <property type="entry name" value="CYCLIN-DEPENDENT KINASE INHIBITOR-RELATED PROTEIN"/>
    <property type="match status" value="1"/>
</dbReference>
<evidence type="ECO:0000256" key="1">
    <source>
        <dbReference type="SAM" id="MobiDB-lite"/>
    </source>
</evidence>
<feature type="region of interest" description="Disordered" evidence="1">
    <location>
        <begin position="1013"/>
        <end position="1042"/>
    </location>
</feature>
<feature type="compositionally biased region" description="Basic and acidic residues" evidence="1">
    <location>
        <begin position="797"/>
        <end position="807"/>
    </location>
</feature>
<feature type="region of interest" description="Disordered" evidence="1">
    <location>
        <begin position="1083"/>
        <end position="1106"/>
    </location>
</feature>
<dbReference type="InterPro" id="IPR031872">
    <property type="entry name" value="NDC10_II"/>
</dbReference>
<dbReference type="Gene3D" id="1.10.443.20">
    <property type="entry name" value="Centromere DNA-binding protein complex CBF3 subunit, domain 2"/>
    <property type="match status" value="1"/>
</dbReference>
<feature type="domain" description="Ndc10" evidence="2">
    <location>
        <begin position="627"/>
        <end position="722"/>
    </location>
</feature>
<organism evidence="3 4">
    <name type="scientific">Coemansia asiatica</name>
    <dbReference type="NCBI Taxonomy" id="1052880"/>
    <lineage>
        <taxon>Eukaryota</taxon>
        <taxon>Fungi</taxon>
        <taxon>Fungi incertae sedis</taxon>
        <taxon>Zoopagomycota</taxon>
        <taxon>Kickxellomycotina</taxon>
        <taxon>Kickxellomycetes</taxon>
        <taxon>Kickxellales</taxon>
        <taxon>Kickxellaceae</taxon>
        <taxon>Coemansia</taxon>
    </lineage>
</organism>
<reference evidence="3" key="1">
    <citation type="submission" date="2022-07" db="EMBL/GenBank/DDBJ databases">
        <title>Phylogenomic reconstructions and comparative analyses of Kickxellomycotina fungi.</title>
        <authorList>
            <person name="Reynolds N.K."/>
            <person name="Stajich J.E."/>
            <person name="Barry K."/>
            <person name="Grigoriev I.V."/>
            <person name="Crous P."/>
            <person name="Smith M.E."/>
        </authorList>
    </citation>
    <scope>NUCLEOTIDE SEQUENCE</scope>
    <source>
        <strain evidence="3">NBRC 105413</strain>
    </source>
</reference>
<feature type="compositionally biased region" description="Polar residues" evidence="1">
    <location>
        <begin position="837"/>
        <end position="848"/>
    </location>
</feature>
<evidence type="ECO:0000259" key="2">
    <source>
        <dbReference type="Pfam" id="PF16787"/>
    </source>
</evidence>
<feature type="region of interest" description="Disordered" evidence="1">
    <location>
        <begin position="446"/>
        <end position="466"/>
    </location>
</feature>
<evidence type="ECO:0000313" key="4">
    <source>
        <dbReference type="Proteomes" id="UP001145021"/>
    </source>
</evidence>
<dbReference type="InterPro" id="IPR038279">
    <property type="entry name" value="Ndc10_dom2_sf"/>
</dbReference>
<dbReference type="Proteomes" id="UP001145021">
    <property type="component" value="Unassembled WGS sequence"/>
</dbReference>
<dbReference type="EMBL" id="JANBOH010000075">
    <property type="protein sequence ID" value="KAJ1646112.1"/>
    <property type="molecule type" value="Genomic_DNA"/>
</dbReference>
<keyword evidence="4" id="KW-1185">Reference proteome</keyword>
<feature type="domain" description="Ndc10" evidence="2">
    <location>
        <begin position="464"/>
        <end position="544"/>
    </location>
</feature>
<protein>
    <recommendedName>
        <fullName evidence="2">Ndc10 domain-containing protein</fullName>
    </recommendedName>
</protein>
<feature type="region of interest" description="Disordered" evidence="1">
    <location>
        <begin position="947"/>
        <end position="998"/>
    </location>
</feature>
<accession>A0A9W7XN48</accession>
<sequence>LTKAKEVLEACTFVSPSTKGCYSSRIALWLHFCNQCCSGDDRVTEERLAEYVEWMVSSGSAERIRQGSTHVQQVLRNQLQGVLCYWRIQNGNRSDLKDPRTGPIFMAKWQQIIMRHPRPRMSRRSEPIYGIQKIGPDGMEEYNSYSASGEMPVPAANPSPYPLPKASVNSMGEPQAASGMHMVHPRHRYPNTKEEYMSRAQYPSYPGEPANRDYQQRPGEPYQSQYMPPHQAQPISRMGAREPLPLGNPGISRSRYPVRSGFSSVGQAAPSTQIPLHMSPPAAAAAAPSTSIIHNEFQQPASKADDSASCQSAIDFLLDDTEYERPESSGGSVPMDTDATAVPGTPEAPIEELAILVGVVPKEIPQWKPSEDAEPEGNLLALNEAVALNLRQLEINSKAQSQARAHLNLGMATWLSAGTRNKLTFADISIDEAMGAGAAGSATVMAASPGSAPQQTTPTTLTSASDKTASTKNMAIAIYSQEQTGSVESSKARKSIAIRHINPLLCPWNALALELFRRWHVANEDIPDLATSEWQALKLFPEISGDAESGSTVDQLIYKAFSDISNDSVSGSKMMSDVGYFYADVFGLVRPTVDAVKGINCVDGIDSNILLPEVLDALTRVNAGHEPKTQDPAKTCSRFGVVPSQTLLKGVFPWIRPLLLKAYGESNNNKDVRSATRLLRLLRELRVVVLQDVALMMQLPSLESAIKTNKLFSHSIFVSDEFAKFREEMRMAFDEEELKDLDKSLSTALRRTFEYKEKYPQGNEKRKEPTAPRFDISKLQARRNESESTAADIDGNVQKHERPRQLERNPSGPAGIVGPSSPFAGSVNDAGHKRPLTPTQSNGESCSISREHSIDIVGSGSKRQRRVYDTIVNSQPIASLTEPAGSSANGLHSRPGMSSVIDELRIENEELKGKLQRLEYTFGQHRSEMRSWMGKMENIVHSIVSAPSRPPSPPLEAGQHGFRQYGGQRQPVPSSMSGQGPLHVPSKHPSQHAQVAGSSYMVRPQRAYADTRYYQSSAQTKQAPVQLNGHQSPPLPTNQESMNDYDRMSLNNDGASDVRPPMMPQGRQRGYMPAMQPTMRASGIQQPSHHSEVNGSGSVMQTSRRMPNSQYMSSAEYGEYRRSSRLQAPMNQSHQQQQQQMHPGYSHEQMYPGKHGPY</sequence>
<dbReference type="Pfam" id="PF16787">
    <property type="entry name" value="NDC10_II"/>
    <property type="match status" value="2"/>
</dbReference>
<dbReference type="PANTHER" id="PTHR12460:SF0">
    <property type="entry name" value="CID DOMAIN-CONTAINING PROTEIN-RELATED"/>
    <property type="match status" value="1"/>
</dbReference>
<feature type="compositionally biased region" description="Polar residues" evidence="1">
    <location>
        <begin position="1125"/>
        <end position="1134"/>
    </location>
</feature>
<dbReference type="AlphaFoldDB" id="A0A9W7XN48"/>
<dbReference type="GO" id="GO:0003677">
    <property type="term" value="F:DNA binding"/>
    <property type="evidence" value="ECO:0007669"/>
    <property type="project" value="InterPro"/>
</dbReference>